<comment type="caution">
    <text evidence="3">The sequence shown here is derived from an EMBL/GenBank/DDBJ whole genome shotgun (WGS) entry which is preliminary data.</text>
</comment>
<dbReference type="SUPFAM" id="SSF48452">
    <property type="entry name" value="TPR-like"/>
    <property type="match status" value="1"/>
</dbReference>
<sequence length="151" mass="16222">MKNQMLLSLMHLSLIVIAGAFLSVIFSRGAFAVTPPGTPGVPNSSAPNNSSAVPQATPKPLNKTQRKTLAIMRKGIENFKENKFRGATRDFKEALNLNPANPSILNLLGISEFKTGNKPAAVRDFKEALSALPKNSPSAKIIKKNLQAAEK</sequence>
<dbReference type="InterPro" id="IPR019734">
    <property type="entry name" value="TPR_rpt"/>
</dbReference>
<dbReference type="PROSITE" id="PS50005">
    <property type="entry name" value="TPR"/>
    <property type="match status" value="2"/>
</dbReference>
<dbReference type="InterPro" id="IPR011990">
    <property type="entry name" value="TPR-like_helical_dom_sf"/>
</dbReference>
<gene>
    <name evidence="3" type="ORF">EVJ48_10425</name>
</gene>
<name>A0A520X5C3_9DELT</name>
<protein>
    <submittedName>
        <fullName evidence="3">Uncharacterized protein</fullName>
    </submittedName>
</protein>
<proteinExistence type="predicted"/>
<dbReference type="Gene3D" id="1.25.40.10">
    <property type="entry name" value="Tetratricopeptide repeat domain"/>
    <property type="match status" value="1"/>
</dbReference>
<accession>A0A520X5C3</accession>
<evidence type="ECO:0000313" key="4">
    <source>
        <dbReference type="Proteomes" id="UP000322454"/>
    </source>
</evidence>
<evidence type="ECO:0000256" key="2">
    <source>
        <dbReference type="SAM" id="MobiDB-lite"/>
    </source>
</evidence>
<feature type="repeat" description="TPR" evidence="1">
    <location>
        <begin position="102"/>
        <end position="135"/>
    </location>
</feature>
<feature type="repeat" description="TPR" evidence="1">
    <location>
        <begin position="68"/>
        <end position="101"/>
    </location>
</feature>
<dbReference type="EMBL" id="SHMQ01000070">
    <property type="protein sequence ID" value="RZV36407.1"/>
    <property type="molecule type" value="Genomic_DNA"/>
</dbReference>
<dbReference type="SMART" id="SM00028">
    <property type="entry name" value="TPR"/>
    <property type="match status" value="2"/>
</dbReference>
<organism evidence="3 4">
    <name type="scientific">Candidatus Acidulodesulfobacterium acidiphilum</name>
    <dbReference type="NCBI Taxonomy" id="2597224"/>
    <lineage>
        <taxon>Bacteria</taxon>
        <taxon>Deltaproteobacteria</taxon>
        <taxon>Candidatus Acidulodesulfobacterales</taxon>
        <taxon>Candidatus Acidulodesulfobacterium</taxon>
    </lineage>
</organism>
<dbReference type="Proteomes" id="UP000322454">
    <property type="component" value="Unassembled WGS sequence"/>
</dbReference>
<keyword evidence="1" id="KW-0802">TPR repeat</keyword>
<feature type="region of interest" description="Disordered" evidence="2">
    <location>
        <begin position="40"/>
        <end position="63"/>
    </location>
</feature>
<feature type="compositionally biased region" description="Low complexity" evidence="2">
    <location>
        <begin position="41"/>
        <end position="54"/>
    </location>
</feature>
<reference evidence="3 4" key="1">
    <citation type="submission" date="2019-01" db="EMBL/GenBank/DDBJ databases">
        <title>Insights into ecological role of a new deltaproteobacterial order Candidatus Sinidesulfobacterales (Sva0485) by metagenomics and metatranscriptomics.</title>
        <authorList>
            <person name="Tan S."/>
            <person name="Liu J."/>
            <person name="Fang Y."/>
            <person name="Hedlund B."/>
            <person name="Lian Z.-H."/>
            <person name="Huang L.-Y."/>
            <person name="Li J.-T."/>
            <person name="Huang L.-N."/>
            <person name="Li W.-J."/>
            <person name="Jiang H.-C."/>
            <person name="Dong H.-L."/>
            <person name="Shu W.-S."/>
        </authorList>
    </citation>
    <scope>NUCLEOTIDE SEQUENCE [LARGE SCALE GENOMIC DNA]</scope>
    <source>
        <strain evidence="3">AP4</strain>
    </source>
</reference>
<dbReference type="AlphaFoldDB" id="A0A520X5C3"/>
<evidence type="ECO:0000256" key="1">
    <source>
        <dbReference type="PROSITE-ProRule" id="PRU00339"/>
    </source>
</evidence>
<evidence type="ECO:0000313" key="3">
    <source>
        <dbReference type="EMBL" id="RZV36407.1"/>
    </source>
</evidence>